<dbReference type="EMBL" id="JASXSX010000001">
    <property type="protein sequence ID" value="MDT3766529.1"/>
    <property type="molecule type" value="Genomic_DNA"/>
</dbReference>
<keyword evidence="2" id="KW-1185">Reference proteome</keyword>
<evidence type="ECO:0000313" key="2">
    <source>
        <dbReference type="Proteomes" id="UP001247542"/>
    </source>
</evidence>
<dbReference type="Proteomes" id="UP001247542">
    <property type="component" value="Unassembled WGS sequence"/>
</dbReference>
<evidence type="ECO:0000313" key="1">
    <source>
        <dbReference type="EMBL" id="MDT3766529.1"/>
    </source>
</evidence>
<reference evidence="1 2" key="1">
    <citation type="submission" date="2023-06" db="EMBL/GenBank/DDBJ databases">
        <title>Draft genome sequence of Gleimia hominis type strain CCUG 57540T.</title>
        <authorList>
            <person name="Salva-Serra F."/>
            <person name="Cardew S."/>
            <person name="Jensie Markopoulos S."/>
            <person name="Ohlen M."/>
            <person name="Inganas E."/>
            <person name="Svensson-Stadler L."/>
            <person name="Moore E.R.B."/>
        </authorList>
    </citation>
    <scope>NUCLEOTIDE SEQUENCE [LARGE SCALE GENOMIC DNA]</scope>
    <source>
        <strain evidence="1 2">CCUG 57540</strain>
    </source>
</reference>
<dbReference type="RefSeq" id="WP_313271510.1">
    <property type="nucleotide sequence ID" value="NZ_JASXSX010000001.1"/>
</dbReference>
<gene>
    <name evidence="1" type="ORF">QS713_00365</name>
</gene>
<accession>A0ABU3I818</accession>
<comment type="caution">
    <text evidence="1">The sequence shown here is derived from an EMBL/GenBank/DDBJ whole genome shotgun (WGS) entry which is preliminary data.</text>
</comment>
<proteinExistence type="predicted"/>
<organism evidence="1 2">
    <name type="scientific">Gleimia hominis</name>
    <dbReference type="NCBI Taxonomy" id="595468"/>
    <lineage>
        <taxon>Bacteria</taxon>
        <taxon>Bacillati</taxon>
        <taxon>Actinomycetota</taxon>
        <taxon>Actinomycetes</taxon>
        <taxon>Actinomycetales</taxon>
        <taxon>Actinomycetaceae</taxon>
        <taxon>Gleimia</taxon>
    </lineage>
</organism>
<protein>
    <submittedName>
        <fullName evidence="1">Uncharacterized protein</fullName>
    </submittedName>
</protein>
<name>A0ABU3I818_9ACTO</name>
<sequence>MSFKNINGHTADLCDGVFAKDAFSAIERIPDEVLAKNDPQALKAWYESLGQDRVNWIACGSAIGLAIVTNFTPAKIVKIKSAIKTLGGAVTFAKKVYSLYKKARAGGLTAKTALNAAITGGAQAAGPDVKEALLDLFGVGAVIGACGIGD</sequence>